<gene>
    <name evidence="1" type="ORF">KQ248_08060</name>
</gene>
<evidence type="ECO:0000313" key="1">
    <source>
        <dbReference type="EMBL" id="QWV18603.1"/>
    </source>
</evidence>
<reference evidence="1 2" key="1">
    <citation type="submission" date="2021-06" db="EMBL/GenBank/DDBJ databases">
        <title>Microbial metabolic specificity influences pelagic lipid remineralization.</title>
        <authorList>
            <person name="Behrendt L."/>
            <person name="Hunter J.E."/>
            <person name="Alcolombri U."/>
            <person name="Smriga S."/>
            <person name="Mincer T."/>
            <person name="Lowenstein D.P."/>
            <person name="Peaudecerf F.J."/>
            <person name="Fernandez V.I."/>
            <person name="Fredricks H."/>
            <person name="Almblad H."/>
            <person name="Harrison J.J."/>
            <person name="Stocker R."/>
            <person name="Van Mooy B.A.S."/>
        </authorList>
    </citation>
    <scope>NUCLEOTIDE SEQUENCE [LARGE SCALE GENOMIC DNA]</scope>
    <source>
        <strain evidence="1 2">A252</strain>
    </source>
</reference>
<evidence type="ECO:0008006" key="3">
    <source>
        <dbReference type="Google" id="ProtNLM"/>
    </source>
</evidence>
<keyword evidence="2" id="KW-1185">Reference proteome</keyword>
<dbReference type="RefSeq" id="WP_216707146.1">
    <property type="nucleotide sequence ID" value="NZ_CP076683.1"/>
</dbReference>
<sequence length="638" mass="72165">MKRLVQRANTEIITLSELTEDYTQPELLRLKVSENVMKKPLDIGSFAYAIRGKNLRAQDDRGNPVVISSFIPSRREMIKVLLGSFIGLRDTSVVGIFTNTAWFIDWLNANGYKDIFVSEGEAQLAFRDYTAYLNERILHGNMKPLTASNYQTSAARLLELLYPKHSHYIAAGAVAITRERGSEMMDAEHVDVYRDVCLTLARQGREFVLSNKPYPAVMDFGSYEVVVFPSTVGAITPFRKASPTYNAVERRISTVDEYLYSRKKLGLKKKHRSQAAKDLDDARRTFAASNEDERHWHRVEVARLAAKAYASLFLMITGASMSEFAQFTFKDALDVEQSPIKKELVSIKFRARGKVTRYNIGRSYGLVVLREYLELRSWILNGAESELLFFSIPLAGRREGKDGFTPLKSTSMKTFYTGIKGVYLDPNVSHFSPRKIRKQKSNTMHFSRVAARDVATAMNHGVSINISTYSDPAPSQLEAELSLFWRSVKHAADLVRDRSESGGAKVSVASGHCAEFEKPTPIPSSGGALSVPSCTTQLGCLYCKNYMCHGDEEDLHKLMSLQYVINAVRNMSADEQHAENLFRELSLRIEFVIEALEEQSSSVKEIVRKLRKSVFDNGELTLFWEKRLSRYERMGVVF</sequence>
<proteinExistence type="predicted"/>
<dbReference type="EMBL" id="CP076683">
    <property type="protein sequence ID" value="QWV18603.1"/>
    <property type="molecule type" value="Genomic_DNA"/>
</dbReference>
<dbReference type="Proteomes" id="UP000683436">
    <property type="component" value="Chromosome"/>
</dbReference>
<protein>
    <recommendedName>
        <fullName evidence="3">Integrase</fullName>
    </recommendedName>
</protein>
<accession>A0ABX8J0M7</accession>
<evidence type="ECO:0000313" key="2">
    <source>
        <dbReference type="Proteomes" id="UP000683436"/>
    </source>
</evidence>
<name>A0ABX8J0M7_9GAMM</name>
<organism evidence="1 2">
    <name type="scientific">Stutzerimonas zhaodongensis</name>
    <dbReference type="NCBI Taxonomy" id="1176257"/>
    <lineage>
        <taxon>Bacteria</taxon>
        <taxon>Pseudomonadati</taxon>
        <taxon>Pseudomonadota</taxon>
        <taxon>Gammaproteobacteria</taxon>
        <taxon>Pseudomonadales</taxon>
        <taxon>Pseudomonadaceae</taxon>
        <taxon>Stutzerimonas</taxon>
    </lineage>
</organism>